<dbReference type="PANTHER" id="PTHR42898">
    <property type="entry name" value="TROPINONE REDUCTASE"/>
    <property type="match status" value="1"/>
</dbReference>
<reference evidence="3" key="2">
    <citation type="submission" date="2018-10" db="UniProtKB">
        <authorList>
            <consortium name="EnsemblPlants"/>
        </authorList>
    </citation>
    <scope>IDENTIFICATION</scope>
</reference>
<dbReference type="Pfam" id="PF13561">
    <property type="entry name" value="adh_short_C2"/>
    <property type="match status" value="1"/>
</dbReference>
<dbReference type="RefSeq" id="XP_044328440.1">
    <property type="nucleotide sequence ID" value="XM_044472505.1"/>
</dbReference>
<dbReference type="PROSITE" id="PS00061">
    <property type="entry name" value="ADH_SHORT"/>
    <property type="match status" value="1"/>
</dbReference>
<evidence type="ECO:0000313" key="4">
    <source>
        <dbReference type="Proteomes" id="UP000019116"/>
    </source>
</evidence>
<dbReference type="OrthoDB" id="417891at2759"/>
<dbReference type="GO" id="GO:0016491">
    <property type="term" value="F:oxidoreductase activity"/>
    <property type="evidence" value="ECO:0007669"/>
    <property type="project" value="UniProtKB-KW"/>
</dbReference>
<keyword evidence="1" id="KW-0521">NADP</keyword>
<dbReference type="STRING" id="4565.A0A3B6DHA2"/>
<dbReference type="PRINTS" id="PR00080">
    <property type="entry name" value="SDRFAMILY"/>
</dbReference>
<dbReference type="GeneID" id="123049605"/>
<dbReference type="Proteomes" id="UP000019116">
    <property type="component" value="Chromosome 2D"/>
</dbReference>
<evidence type="ECO:0000256" key="1">
    <source>
        <dbReference type="ARBA" id="ARBA00022857"/>
    </source>
</evidence>
<evidence type="ECO:0000256" key="2">
    <source>
        <dbReference type="ARBA" id="ARBA00023002"/>
    </source>
</evidence>
<dbReference type="PRINTS" id="PR00081">
    <property type="entry name" value="GDHRDH"/>
</dbReference>
<proteinExistence type="predicted"/>
<keyword evidence="2" id="KW-0560">Oxidoreductase</keyword>
<dbReference type="Gramene" id="TraesPARA_EIv1.0_0715660.2">
    <property type="protein sequence ID" value="TraesPARA_EIv1.0_0715660.2.CDS"/>
    <property type="gene ID" value="TraesPARA_EIv1.0_0715660"/>
</dbReference>
<dbReference type="FunFam" id="3.40.50.720:FF:000084">
    <property type="entry name" value="Short-chain dehydrogenase reductase"/>
    <property type="match status" value="1"/>
</dbReference>
<gene>
    <name evidence="3" type="primary">LOC123049605</name>
</gene>
<organism evidence="3">
    <name type="scientific">Triticum aestivum</name>
    <name type="common">Wheat</name>
    <dbReference type="NCBI Taxonomy" id="4565"/>
    <lineage>
        <taxon>Eukaryota</taxon>
        <taxon>Viridiplantae</taxon>
        <taxon>Streptophyta</taxon>
        <taxon>Embryophyta</taxon>
        <taxon>Tracheophyta</taxon>
        <taxon>Spermatophyta</taxon>
        <taxon>Magnoliopsida</taxon>
        <taxon>Liliopsida</taxon>
        <taxon>Poales</taxon>
        <taxon>Poaceae</taxon>
        <taxon>BOP clade</taxon>
        <taxon>Pooideae</taxon>
        <taxon>Triticodae</taxon>
        <taxon>Triticeae</taxon>
        <taxon>Triticinae</taxon>
        <taxon>Triticum</taxon>
    </lineage>
</organism>
<dbReference type="SUPFAM" id="SSF51735">
    <property type="entry name" value="NAD(P)-binding Rossmann-fold domains"/>
    <property type="match status" value="1"/>
</dbReference>
<dbReference type="Gene3D" id="3.40.50.720">
    <property type="entry name" value="NAD(P)-binding Rossmann-like Domain"/>
    <property type="match status" value="1"/>
</dbReference>
<dbReference type="InterPro" id="IPR002347">
    <property type="entry name" value="SDR_fam"/>
</dbReference>
<dbReference type="EnsemblPlants" id="TraesCS2D02G366000.2">
    <property type="protein sequence ID" value="TraesCS2D02G366000.2"/>
    <property type="gene ID" value="TraesCS2D02G366000"/>
</dbReference>
<dbReference type="SMR" id="A0A3B6DHA2"/>
<reference evidence="3" key="1">
    <citation type="submission" date="2018-08" db="EMBL/GenBank/DDBJ databases">
        <authorList>
            <person name="Rossello M."/>
        </authorList>
    </citation>
    <scope>NUCLEOTIDE SEQUENCE [LARGE SCALE GENOMIC DNA]</scope>
    <source>
        <strain evidence="3">cv. Chinese Spring</strain>
    </source>
</reference>
<dbReference type="InterPro" id="IPR045000">
    <property type="entry name" value="TR"/>
</dbReference>
<sequence length="304" mass="32542">MAATAACRSMEGRWSLAGSTALVTGGSKGIGYVLYSELLVPSMLLHGCLYVTELTRYTYLHGAVWINRHAIVEELAMLGARVHTCSRNAAELEECRRRWEDKNLRVTVSVCDVSVRAEREKLMDTLRQTLGGKLDILVNNAGQSMVKAATECTGEDYALVMATNIESCFHLAQLAHPLLLRSAGGGASSVVHISSIAGFVGFPGLAVYSMTKGAMNQLTRSLAAEWAGDGIRVNCVAPGGINTDIAKDMITRDPEIVKSQATQLPMQRLGETEEVASVVAFLCMPAASYITGQVICVDGGRTIA</sequence>
<dbReference type="Gramene" id="TraesCS2D02G366000.2">
    <property type="protein sequence ID" value="TraesCS2D02G366000.2"/>
    <property type="gene ID" value="TraesCS2D02G366000"/>
</dbReference>
<dbReference type="Gramene" id="TraesCS2D03G0838600.2">
    <property type="protein sequence ID" value="TraesCS2D03G0838600.2.CDS"/>
    <property type="gene ID" value="TraesCS2D03G0838600"/>
</dbReference>
<name>A0A3B6DHA2_WHEAT</name>
<protein>
    <recommendedName>
        <fullName evidence="5">Tropinone reductase</fullName>
    </recommendedName>
</protein>
<dbReference type="InterPro" id="IPR036291">
    <property type="entry name" value="NAD(P)-bd_dom_sf"/>
</dbReference>
<evidence type="ECO:0000313" key="3">
    <source>
        <dbReference type="EnsemblPlants" id="TraesCS2D02G366000.2"/>
    </source>
</evidence>
<dbReference type="AlphaFoldDB" id="A0A3B6DHA2"/>
<dbReference type="PANTHER" id="PTHR42898:SF92">
    <property type="entry name" value="OS11G0652900 PROTEIN"/>
    <property type="match status" value="1"/>
</dbReference>
<evidence type="ECO:0008006" key="5">
    <source>
        <dbReference type="Google" id="ProtNLM"/>
    </source>
</evidence>
<dbReference type="InterPro" id="IPR020904">
    <property type="entry name" value="Sc_DH/Rdtase_CS"/>
</dbReference>
<keyword evidence="4" id="KW-1185">Reference proteome</keyword>
<accession>A0A3B6DHA2</accession>